<organism evidence="1 2">
    <name type="scientific">Buttiauxella brennerae ATCC 51605</name>
    <dbReference type="NCBI Taxonomy" id="1354251"/>
    <lineage>
        <taxon>Bacteria</taxon>
        <taxon>Pseudomonadati</taxon>
        <taxon>Pseudomonadota</taxon>
        <taxon>Gammaproteobacteria</taxon>
        <taxon>Enterobacterales</taxon>
        <taxon>Enterobacteriaceae</taxon>
        <taxon>Buttiauxella</taxon>
    </lineage>
</organism>
<dbReference type="InterPro" id="IPR013783">
    <property type="entry name" value="Ig-like_fold"/>
</dbReference>
<feature type="non-terminal residue" evidence="1">
    <location>
        <position position="801"/>
    </location>
</feature>
<protein>
    <submittedName>
        <fullName evidence="1">Putative flagellar system-associated protein</fullName>
    </submittedName>
</protein>
<name>A0A1B7IKP4_9ENTR</name>
<dbReference type="Gene3D" id="2.60.40.10">
    <property type="entry name" value="Immunoglobulins"/>
    <property type="match status" value="6"/>
</dbReference>
<dbReference type="OrthoDB" id="8481600at2"/>
<keyword evidence="1" id="KW-0282">Flagellum</keyword>
<proteinExistence type="predicted"/>
<comment type="caution">
    <text evidence="1">The sequence shown here is derived from an EMBL/GenBank/DDBJ whole genome shotgun (WGS) entry which is preliminary data.</text>
</comment>
<dbReference type="PATRIC" id="fig|1354251.4.peg.3087"/>
<dbReference type="AlphaFoldDB" id="A0A1B7IKP4"/>
<dbReference type="InterPro" id="IPR047777">
    <property type="entry name" value="LapA-like_RM"/>
</dbReference>
<dbReference type="Proteomes" id="UP000078410">
    <property type="component" value="Unassembled WGS sequence"/>
</dbReference>
<keyword evidence="2" id="KW-1185">Reference proteome</keyword>
<sequence>MSNLLGVIKAVIGQVYVVEADGSQRLLKEGDRIYSGEEIVTGASGAVSVELPDGKTMDLGRNSHWSEHGLNAVSTAEHDTQDVASLQKAIADGADPTQALEATAAGNEAPVQIEGGGGGHTLVQLDLTGEIIDPTAGFNTAGIGAPTWEINLPENGLADAGSPPILPPQVQIDNFAGNDGYINKNEINHTNITGSSNQNHVTLTFTDSQKNTITIDVPVNNGHWTANPDLSGLVEGEITVLATATDVSGRTAESTADSVIDVTDLHDQITIDNVTADNVININESHQPQTSVHGTVSGDAKIGDAITLTVDGKEYHDVVIDLGNGSLGYQINVSTQGLLADPNIHATVTSTDEAGNTTQASSDHHVDIDLDVHNTVTIGTVAGDDVVNASESRMPTMIGGVAGGDAQAGDPVTVTVQGQNFHGVVVNDNGQLRYEVAVPTNLLNEGANDVQVQIVSHDNAGNEAIAVEHHNVTLDTQAQNALTIETVAGDDTVNRTESRMPTFISGEVTGDAQVGDHVVVSVNGQSFNGEVVADENGKLRYTVPVPTSALSEGSNDVQVMVTGVDNVGNTAIAVEHKTVVLDTQSHNALTIETVAGDNTVNASESRMPTLISGEVSGDAHAGDHVVVNVNGQNFYGTVTDENGQLRYEVPVPTAALNEGSNDVQVMITGTDNAGNATTAVEHKSVVLDTHAENHAIIQTVAGDNVVNAAESRMPTMISGVVSGDAQVGDHVVVSVNGHEYRGDVVADANGQLRYEVPVPTHALNEGNNDVQVMVTSLDASGNTAIAVEHQNVVLDTHAENH</sequence>
<dbReference type="NCBIfam" id="NF033510">
    <property type="entry name" value="Ca_tandemer"/>
    <property type="match status" value="5"/>
</dbReference>
<dbReference type="InterPro" id="IPR049826">
    <property type="entry name" value="Ig-like_ice"/>
</dbReference>
<dbReference type="NCBIfam" id="NF012196">
    <property type="entry name" value="Ig_like_ice"/>
    <property type="match status" value="5"/>
</dbReference>
<keyword evidence="1" id="KW-0966">Cell projection</keyword>
<dbReference type="RefSeq" id="WP_157093396.1">
    <property type="nucleotide sequence ID" value="NZ_LXER01000027.1"/>
</dbReference>
<reference evidence="1 2" key="1">
    <citation type="submission" date="2016-04" db="EMBL/GenBank/DDBJ databases">
        <title>ATOL: Assembling a taxonomically balanced genome-scale reconstruction of the evolutionary history of the Enterobacteriaceae.</title>
        <authorList>
            <person name="Plunkett G.III."/>
            <person name="Neeno-Eckwall E.C."/>
            <person name="Glasner J.D."/>
            <person name="Perna N.T."/>
        </authorList>
    </citation>
    <scope>NUCLEOTIDE SEQUENCE [LARGE SCALE GENOMIC DNA]</scope>
    <source>
        <strain evidence="1 2">ATCC 51605</strain>
    </source>
</reference>
<dbReference type="NCBIfam" id="NF033682">
    <property type="entry name" value="retention_LapA"/>
    <property type="match status" value="1"/>
</dbReference>
<dbReference type="EMBL" id="LXER01000027">
    <property type="protein sequence ID" value="OAT30103.1"/>
    <property type="molecule type" value="Genomic_DNA"/>
</dbReference>
<evidence type="ECO:0000313" key="2">
    <source>
        <dbReference type="Proteomes" id="UP000078410"/>
    </source>
</evidence>
<evidence type="ECO:0000313" key="1">
    <source>
        <dbReference type="EMBL" id="OAT30103.1"/>
    </source>
</evidence>
<keyword evidence="1" id="KW-0969">Cilium</keyword>
<accession>A0A1B7IKP4</accession>
<gene>
    <name evidence="1" type="ORF">M975_3002</name>
</gene>